<organism evidence="1 2">
    <name type="scientific">Zhenpiania hominis</name>
    <dbReference type="NCBI Taxonomy" id="2763644"/>
    <lineage>
        <taxon>Bacteria</taxon>
        <taxon>Bacillati</taxon>
        <taxon>Bacillota</taxon>
        <taxon>Clostridia</taxon>
        <taxon>Peptostreptococcales</taxon>
        <taxon>Anaerovoracaceae</taxon>
        <taxon>Zhenpiania</taxon>
    </lineage>
</organism>
<evidence type="ECO:0000313" key="1">
    <source>
        <dbReference type="EMBL" id="MBC6678276.1"/>
    </source>
</evidence>
<gene>
    <name evidence="1" type="ORF">H9L42_00330</name>
</gene>
<accession>A0A923NHT3</accession>
<dbReference type="Proteomes" id="UP000602647">
    <property type="component" value="Unassembled WGS sequence"/>
</dbReference>
<dbReference type="RefSeq" id="WP_187301478.1">
    <property type="nucleotide sequence ID" value="NZ_JACRYT010000001.1"/>
</dbReference>
<comment type="caution">
    <text evidence="1">The sequence shown here is derived from an EMBL/GenBank/DDBJ whole genome shotgun (WGS) entry which is preliminary data.</text>
</comment>
<proteinExistence type="predicted"/>
<dbReference type="AlphaFoldDB" id="A0A923NHT3"/>
<keyword evidence="2" id="KW-1185">Reference proteome</keyword>
<dbReference type="EMBL" id="JACRYT010000001">
    <property type="protein sequence ID" value="MBC6678276.1"/>
    <property type="molecule type" value="Genomic_DNA"/>
</dbReference>
<reference evidence="1" key="1">
    <citation type="submission" date="2020-08" db="EMBL/GenBank/DDBJ databases">
        <title>Genome public.</title>
        <authorList>
            <person name="Liu C."/>
            <person name="Sun Q."/>
        </authorList>
    </citation>
    <scope>NUCLEOTIDE SEQUENCE</scope>
    <source>
        <strain evidence="1">BX12</strain>
    </source>
</reference>
<name>A0A923NHT3_9FIRM</name>
<evidence type="ECO:0000313" key="2">
    <source>
        <dbReference type="Proteomes" id="UP000602647"/>
    </source>
</evidence>
<protein>
    <submittedName>
        <fullName evidence="1">Uncharacterized protein</fullName>
    </submittedName>
</protein>
<sequence>MKKQTWKKQQWLGISLLLAAVLVIGMAIYTGKGQQAPSQTEGTTTETELPLANDASDVDPKQAAKKMNLQIQMEPETKKRVPDLQELKEELTDYLIQEDFYTDVTRAISTNVVTDDYNQQIRIFSFTLNNPDQTPLDAVYDRQTGTYTFTYY</sequence>